<reference evidence="1" key="1">
    <citation type="journal article" date="2015" name="Nature">
        <title>Complex archaea that bridge the gap between prokaryotes and eukaryotes.</title>
        <authorList>
            <person name="Spang A."/>
            <person name="Saw J.H."/>
            <person name="Jorgensen S.L."/>
            <person name="Zaremba-Niedzwiedzka K."/>
            <person name="Martijn J."/>
            <person name="Lind A.E."/>
            <person name="van Eijk R."/>
            <person name="Schleper C."/>
            <person name="Guy L."/>
            <person name="Ettema T.J."/>
        </authorList>
    </citation>
    <scope>NUCLEOTIDE SEQUENCE</scope>
</reference>
<sequence>MSTIDEQIAAGMGRGLTVGTLSTGAAGGGAAFVLDIDQPGLAVGVPAGTVIRPFYVAVQVQTDAVENGEETEALVAVDSLGLWTGDGTSTVENPSNLRTDLDKGSACRCGSVFTADMTTTPGFAVATAADPVLDLELGRVVMENDEGSIAGNVTITMDILYEPDHPPYLIGPCTLLIYAGGDGDIVGAFAQVQWVEGPKSIMVPAL</sequence>
<accession>A0A0F9D9X3</accession>
<proteinExistence type="predicted"/>
<evidence type="ECO:0000313" key="1">
    <source>
        <dbReference type="EMBL" id="KKL58483.1"/>
    </source>
</evidence>
<dbReference type="AlphaFoldDB" id="A0A0F9D9X3"/>
<gene>
    <name evidence="1" type="ORF">LCGC14_2224930</name>
</gene>
<name>A0A0F9D9X3_9ZZZZ</name>
<comment type="caution">
    <text evidence="1">The sequence shown here is derived from an EMBL/GenBank/DDBJ whole genome shotgun (WGS) entry which is preliminary data.</text>
</comment>
<dbReference type="EMBL" id="LAZR01029809">
    <property type="protein sequence ID" value="KKL58483.1"/>
    <property type="molecule type" value="Genomic_DNA"/>
</dbReference>
<organism evidence="1">
    <name type="scientific">marine sediment metagenome</name>
    <dbReference type="NCBI Taxonomy" id="412755"/>
    <lineage>
        <taxon>unclassified sequences</taxon>
        <taxon>metagenomes</taxon>
        <taxon>ecological metagenomes</taxon>
    </lineage>
</organism>
<protein>
    <submittedName>
        <fullName evidence="1">Uncharacterized protein</fullName>
    </submittedName>
</protein>